<dbReference type="InterPro" id="IPR011234">
    <property type="entry name" value="Fumarylacetoacetase-like_C"/>
</dbReference>
<gene>
    <name evidence="4" type="ORF">MBBAR_12c00020</name>
</gene>
<dbReference type="RefSeq" id="WP_080460513.1">
    <property type="nucleotide sequence ID" value="NZ_JXMW01000012.1"/>
</dbReference>
<evidence type="ECO:0000256" key="2">
    <source>
        <dbReference type="ARBA" id="ARBA00022723"/>
    </source>
</evidence>
<dbReference type="InterPro" id="IPR051121">
    <property type="entry name" value="FAH"/>
</dbReference>
<feature type="domain" description="Fumarylacetoacetase-like C-terminal" evidence="3">
    <location>
        <begin position="81"/>
        <end position="275"/>
    </location>
</feature>
<dbReference type="FunFam" id="3.90.850.10:FF:000002">
    <property type="entry name" value="2-hydroxyhepta-2,4-diene-1,7-dioate isomerase"/>
    <property type="match status" value="1"/>
</dbReference>
<comment type="similarity">
    <text evidence="1">Belongs to the FAH family.</text>
</comment>
<dbReference type="Gene3D" id="3.90.850.10">
    <property type="entry name" value="Fumarylacetoacetase-like, C-terminal domain"/>
    <property type="match status" value="1"/>
</dbReference>
<evidence type="ECO:0000313" key="4">
    <source>
        <dbReference type="EMBL" id="OQD58528.1"/>
    </source>
</evidence>
<dbReference type="GO" id="GO:0046872">
    <property type="term" value="F:metal ion binding"/>
    <property type="evidence" value="ECO:0007669"/>
    <property type="project" value="UniProtKB-KW"/>
</dbReference>
<dbReference type="GO" id="GO:0016853">
    <property type="term" value="F:isomerase activity"/>
    <property type="evidence" value="ECO:0007669"/>
    <property type="project" value="UniProtKB-KW"/>
</dbReference>
<dbReference type="EMBL" id="JXMW01000012">
    <property type="protein sequence ID" value="OQD58528.1"/>
    <property type="molecule type" value="Genomic_DNA"/>
</dbReference>
<dbReference type="AlphaFoldDB" id="A0A1V6N1F6"/>
<dbReference type="Pfam" id="PF01557">
    <property type="entry name" value="FAA_hydrolase"/>
    <property type="match status" value="1"/>
</dbReference>
<evidence type="ECO:0000259" key="3">
    <source>
        <dbReference type="Pfam" id="PF01557"/>
    </source>
</evidence>
<reference evidence="4 5" key="1">
    <citation type="submission" date="2014-12" db="EMBL/GenBank/DDBJ databases">
        <title>Genome sequence of Methanobrevibacter arboriphilicus DH1, DSM1125.</title>
        <authorList>
            <person name="Poehlein A."/>
            <person name="Thauer R.K."/>
            <person name="Seedorf H."/>
            <person name="Daniel R."/>
        </authorList>
    </citation>
    <scope>NUCLEOTIDE SEQUENCE [LARGE SCALE GENOMIC DNA]</scope>
    <source>
        <strain evidence="4 5">DH1</strain>
    </source>
</reference>
<dbReference type="PANTHER" id="PTHR42796:SF4">
    <property type="entry name" value="FUMARYLACETOACETATE HYDROLASE DOMAIN-CONTAINING PROTEIN 2A"/>
    <property type="match status" value="1"/>
</dbReference>
<dbReference type="OrthoDB" id="6242at2157"/>
<protein>
    <submittedName>
        <fullName evidence="4">2-hydroxyhepta-2,4-diene-1,7-dioate isomerase-like protein</fullName>
    </submittedName>
</protein>
<dbReference type="SUPFAM" id="SSF56529">
    <property type="entry name" value="FAH"/>
    <property type="match status" value="1"/>
</dbReference>
<dbReference type="InterPro" id="IPR036663">
    <property type="entry name" value="Fumarylacetoacetase_C_sf"/>
</dbReference>
<sequence>MKFLRFFVNDFLCNDNDIMNCSFDSSNIKSGYFDGEKIVSLIDPLEIVLNNWQNEGYLEDQILNSYSLEDVIFAPPTNPSKIICIGLNYKDHAQELGMELPDEPKIFLKPPSSVIAHLDDIIYPEMSSEVDYEAELAIIISKTGKNISFDDADDHIGGYTILNDVTARDIQRKDEQWTRAKSFDTFAPIGPYIETEMDPMNQNISLYINNKVKQESNTKNMIFSPKDLVEFISSIMTLNAGDIIATGTPSGVGQMNKGDISEVTIEGIGTLTNKVI</sequence>
<evidence type="ECO:0000313" key="5">
    <source>
        <dbReference type="Proteomes" id="UP000191661"/>
    </source>
</evidence>
<dbReference type="PANTHER" id="PTHR42796">
    <property type="entry name" value="FUMARYLACETOACETATE HYDROLASE DOMAIN-CONTAINING PROTEIN 2A-RELATED"/>
    <property type="match status" value="1"/>
</dbReference>
<name>A0A1V6N1F6_METAZ</name>
<proteinExistence type="inferred from homology"/>
<dbReference type="GO" id="GO:0019752">
    <property type="term" value="P:carboxylic acid metabolic process"/>
    <property type="evidence" value="ECO:0007669"/>
    <property type="project" value="UniProtKB-ARBA"/>
</dbReference>
<comment type="caution">
    <text evidence="4">The sequence shown here is derived from an EMBL/GenBank/DDBJ whole genome shotgun (WGS) entry which is preliminary data.</text>
</comment>
<organism evidence="4 5">
    <name type="scientific">Methanobrevibacter arboriphilus JCM 13429 = DSM 1125</name>
    <dbReference type="NCBI Taxonomy" id="1300164"/>
    <lineage>
        <taxon>Archaea</taxon>
        <taxon>Methanobacteriati</taxon>
        <taxon>Methanobacteriota</taxon>
        <taxon>Methanomada group</taxon>
        <taxon>Methanobacteria</taxon>
        <taxon>Methanobacteriales</taxon>
        <taxon>Methanobacteriaceae</taxon>
        <taxon>Methanobrevibacter</taxon>
    </lineage>
</organism>
<keyword evidence="5" id="KW-1185">Reference proteome</keyword>
<accession>A0A1V6N1F6</accession>
<dbReference type="Proteomes" id="UP000191661">
    <property type="component" value="Unassembled WGS sequence"/>
</dbReference>
<keyword evidence="2" id="KW-0479">Metal-binding</keyword>
<keyword evidence="4" id="KW-0413">Isomerase</keyword>
<evidence type="ECO:0000256" key="1">
    <source>
        <dbReference type="ARBA" id="ARBA00010211"/>
    </source>
</evidence>